<keyword evidence="2" id="KW-1185">Reference proteome</keyword>
<dbReference type="Proteomes" id="UP000192907">
    <property type="component" value="Unassembled WGS sequence"/>
</dbReference>
<dbReference type="InterPro" id="IPR029069">
    <property type="entry name" value="HotDog_dom_sf"/>
</dbReference>
<dbReference type="AlphaFoldDB" id="A0A1Y6CB58"/>
<reference evidence="2" key="1">
    <citation type="submission" date="2017-04" db="EMBL/GenBank/DDBJ databases">
        <authorList>
            <person name="Varghese N."/>
            <person name="Submissions S."/>
        </authorList>
    </citation>
    <scope>NUCLEOTIDE SEQUENCE [LARGE SCALE GENOMIC DNA]</scope>
    <source>
        <strain evidence="2">RKEM611</strain>
    </source>
</reference>
<proteinExistence type="predicted"/>
<dbReference type="Pfam" id="PF14539">
    <property type="entry name" value="DUF4442"/>
    <property type="match status" value="1"/>
</dbReference>
<dbReference type="OrthoDB" id="793353at2"/>
<protein>
    <submittedName>
        <fullName evidence="1">Acyl-coenzyme A thioesterase PaaI, contains HGG motif</fullName>
    </submittedName>
</protein>
<dbReference type="STRING" id="1513793.SAMN06296036_11661"/>
<accession>A0A1Y6CB58</accession>
<dbReference type="CDD" id="cd03443">
    <property type="entry name" value="PaaI_thioesterase"/>
    <property type="match status" value="1"/>
</dbReference>
<organism evidence="1 2">
    <name type="scientific">Pseudobacteriovorax antillogorgiicola</name>
    <dbReference type="NCBI Taxonomy" id="1513793"/>
    <lineage>
        <taxon>Bacteria</taxon>
        <taxon>Pseudomonadati</taxon>
        <taxon>Bdellovibrionota</taxon>
        <taxon>Oligoflexia</taxon>
        <taxon>Oligoflexales</taxon>
        <taxon>Pseudobacteriovoracaceae</taxon>
        <taxon>Pseudobacteriovorax</taxon>
    </lineage>
</organism>
<evidence type="ECO:0000313" key="1">
    <source>
        <dbReference type="EMBL" id="SMF52535.1"/>
    </source>
</evidence>
<dbReference type="EMBL" id="FWZT01000016">
    <property type="protein sequence ID" value="SMF52535.1"/>
    <property type="molecule type" value="Genomic_DNA"/>
</dbReference>
<dbReference type="InterPro" id="IPR027961">
    <property type="entry name" value="DUF4442"/>
</dbReference>
<dbReference type="SUPFAM" id="SSF54637">
    <property type="entry name" value="Thioesterase/thiol ester dehydrase-isomerase"/>
    <property type="match status" value="1"/>
</dbReference>
<sequence>MDDHNFVLKLYRKFKQWPLGAQLFSRIVCFKAPYFNSIHPVFETLEPGHAIVRVKKRRSVTNHIGTVHAIAMANAAELAGGTMMEASLPSSMRWIPKGMTIEYLKKAKTDITAETKLDVIPDRGSQDVHVIVEVKDINGELVSRADITMWVSEKGTSASQKSV</sequence>
<evidence type="ECO:0000313" key="2">
    <source>
        <dbReference type="Proteomes" id="UP000192907"/>
    </source>
</evidence>
<name>A0A1Y6CB58_9BACT</name>
<dbReference type="Gene3D" id="3.10.129.10">
    <property type="entry name" value="Hotdog Thioesterase"/>
    <property type="match status" value="1"/>
</dbReference>
<gene>
    <name evidence="1" type="ORF">SAMN06296036_11661</name>
</gene>
<dbReference type="RefSeq" id="WP_132321792.1">
    <property type="nucleotide sequence ID" value="NZ_FWZT01000016.1"/>
</dbReference>